<dbReference type="NCBIfam" id="TIGR02937">
    <property type="entry name" value="sigma70-ECF"/>
    <property type="match status" value="1"/>
</dbReference>
<accession>A0A5B9DWX6</accession>
<keyword evidence="4" id="KW-0238">DNA-binding</keyword>
<organism evidence="8 9">
    <name type="scientific">Paradevosia tibetensis</name>
    <dbReference type="NCBI Taxonomy" id="1447062"/>
    <lineage>
        <taxon>Bacteria</taxon>
        <taxon>Pseudomonadati</taxon>
        <taxon>Pseudomonadota</taxon>
        <taxon>Alphaproteobacteria</taxon>
        <taxon>Hyphomicrobiales</taxon>
        <taxon>Devosiaceae</taxon>
        <taxon>Paradevosia</taxon>
    </lineage>
</organism>
<dbReference type="GO" id="GO:0006352">
    <property type="term" value="P:DNA-templated transcription initiation"/>
    <property type="evidence" value="ECO:0007669"/>
    <property type="project" value="InterPro"/>
</dbReference>
<sequence>MTALLVAVGTNGDVEAFEALFRHFAPRIKAYLSRGGAASADELMQEAMLIVWRRAALYDPAKGSAAAWIFAIARNLRIDAYRREKRPEFDPSDPALVPDGEEPADMRLAASEDAERLKLALTQLPPDQADVLNRSFFSDQSQSEIAAELKVPLGTVKSRMRLAFAKLKAALRGTGEAS</sequence>
<dbReference type="InterPro" id="IPR013325">
    <property type="entry name" value="RNA_pol_sigma_r2"/>
</dbReference>
<comment type="similarity">
    <text evidence="1">Belongs to the sigma-70 factor family. ECF subfamily.</text>
</comment>
<proteinExistence type="inferred from homology"/>
<keyword evidence="9" id="KW-1185">Reference proteome</keyword>
<dbReference type="Pfam" id="PF04545">
    <property type="entry name" value="Sigma70_r4"/>
    <property type="match status" value="1"/>
</dbReference>
<name>A0A5B9DWX6_9HYPH</name>
<evidence type="ECO:0000313" key="9">
    <source>
        <dbReference type="Proteomes" id="UP000321062"/>
    </source>
</evidence>
<evidence type="ECO:0000259" key="6">
    <source>
        <dbReference type="Pfam" id="PF04542"/>
    </source>
</evidence>
<keyword evidence="2" id="KW-0805">Transcription regulation</keyword>
<evidence type="ECO:0000256" key="1">
    <source>
        <dbReference type="ARBA" id="ARBA00010641"/>
    </source>
</evidence>
<evidence type="ECO:0000256" key="2">
    <source>
        <dbReference type="ARBA" id="ARBA00023015"/>
    </source>
</evidence>
<reference evidence="8 9" key="1">
    <citation type="journal article" date="2015" name="Int. J. Syst. Evol. Microbiol.">
        <title>Youhaiella tibetensis gen. nov., sp. nov., isolated from subsurface sediment.</title>
        <authorList>
            <person name="Wang Y.X."/>
            <person name="Huang F.Q."/>
            <person name="Nogi Y."/>
            <person name="Pang S.J."/>
            <person name="Wang P.K."/>
            <person name="Lv J."/>
        </authorList>
    </citation>
    <scope>NUCLEOTIDE SEQUENCE [LARGE SCALE GENOMIC DNA]</scope>
    <source>
        <strain evidence="9">fig4</strain>
    </source>
</reference>
<dbReference type="KEGG" id="yti:FNA67_02265"/>
<dbReference type="SUPFAM" id="SSF88659">
    <property type="entry name" value="Sigma3 and sigma4 domains of RNA polymerase sigma factors"/>
    <property type="match status" value="1"/>
</dbReference>
<protein>
    <submittedName>
        <fullName evidence="8">Sigma-70 family RNA polymerase sigma factor</fullName>
    </submittedName>
</protein>
<dbReference type="PANTHER" id="PTHR43133">
    <property type="entry name" value="RNA POLYMERASE ECF-TYPE SIGMA FACTO"/>
    <property type="match status" value="1"/>
</dbReference>
<dbReference type="InterPro" id="IPR036388">
    <property type="entry name" value="WH-like_DNA-bd_sf"/>
</dbReference>
<dbReference type="Gene3D" id="1.10.1740.10">
    <property type="match status" value="1"/>
</dbReference>
<gene>
    <name evidence="8" type="ORF">FNA67_02265</name>
</gene>
<dbReference type="InterPro" id="IPR007627">
    <property type="entry name" value="RNA_pol_sigma70_r2"/>
</dbReference>
<dbReference type="GO" id="GO:0003677">
    <property type="term" value="F:DNA binding"/>
    <property type="evidence" value="ECO:0007669"/>
    <property type="project" value="UniProtKB-KW"/>
</dbReference>
<dbReference type="OrthoDB" id="9784272at2"/>
<keyword evidence="3" id="KW-0731">Sigma factor</keyword>
<evidence type="ECO:0000259" key="7">
    <source>
        <dbReference type="Pfam" id="PF04545"/>
    </source>
</evidence>
<dbReference type="Gene3D" id="1.10.10.10">
    <property type="entry name" value="Winged helix-like DNA-binding domain superfamily/Winged helix DNA-binding domain"/>
    <property type="match status" value="1"/>
</dbReference>
<keyword evidence="5" id="KW-0804">Transcription</keyword>
<dbReference type="CDD" id="cd06171">
    <property type="entry name" value="Sigma70_r4"/>
    <property type="match status" value="1"/>
</dbReference>
<evidence type="ECO:0000256" key="4">
    <source>
        <dbReference type="ARBA" id="ARBA00023125"/>
    </source>
</evidence>
<dbReference type="InterPro" id="IPR007630">
    <property type="entry name" value="RNA_pol_sigma70_r4"/>
</dbReference>
<dbReference type="InterPro" id="IPR013324">
    <property type="entry name" value="RNA_pol_sigma_r3/r4-like"/>
</dbReference>
<dbReference type="Proteomes" id="UP000321062">
    <property type="component" value="Chromosome"/>
</dbReference>
<evidence type="ECO:0000313" key="8">
    <source>
        <dbReference type="EMBL" id="QEE22664.1"/>
    </source>
</evidence>
<evidence type="ECO:0000256" key="3">
    <source>
        <dbReference type="ARBA" id="ARBA00023082"/>
    </source>
</evidence>
<feature type="domain" description="RNA polymerase sigma-70 region 4" evidence="7">
    <location>
        <begin position="120"/>
        <end position="168"/>
    </location>
</feature>
<dbReference type="AlphaFoldDB" id="A0A5B9DWX6"/>
<dbReference type="PANTHER" id="PTHR43133:SF62">
    <property type="entry name" value="RNA POLYMERASE SIGMA FACTOR SIGZ"/>
    <property type="match status" value="1"/>
</dbReference>
<dbReference type="EMBL" id="CP041690">
    <property type="protein sequence ID" value="QEE22664.1"/>
    <property type="molecule type" value="Genomic_DNA"/>
</dbReference>
<dbReference type="GO" id="GO:0016987">
    <property type="term" value="F:sigma factor activity"/>
    <property type="evidence" value="ECO:0007669"/>
    <property type="project" value="UniProtKB-KW"/>
</dbReference>
<dbReference type="InterPro" id="IPR039425">
    <property type="entry name" value="RNA_pol_sigma-70-like"/>
</dbReference>
<dbReference type="InterPro" id="IPR014284">
    <property type="entry name" value="RNA_pol_sigma-70_dom"/>
</dbReference>
<dbReference type="Pfam" id="PF04542">
    <property type="entry name" value="Sigma70_r2"/>
    <property type="match status" value="1"/>
</dbReference>
<feature type="domain" description="RNA polymerase sigma-70 region 2" evidence="6">
    <location>
        <begin position="20"/>
        <end position="86"/>
    </location>
</feature>
<evidence type="ECO:0000256" key="5">
    <source>
        <dbReference type="ARBA" id="ARBA00023163"/>
    </source>
</evidence>
<dbReference type="SUPFAM" id="SSF88946">
    <property type="entry name" value="Sigma2 domain of RNA polymerase sigma factors"/>
    <property type="match status" value="1"/>
</dbReference>